<gene>
    <name evidence="2" type="ORF">Tci_040398</name>
</gene>
<dbReference type="EMBL" id="BKCJ010005747">
    <property type="protein sequence ID" value="GEU68420.1"/>
    <property type="molecule type" value="Genomic_DNA"/>
</dbReference>
<comment type="caution">
    <text evidence="2">The sequence shown here is derived from an EMBL/GenBank/DDBJ whole genome shotgun (WGS) entry which is preliminary data.</text>
</comment>
<evidence type="ECO:0000313" key="2">
    <source>
        <dbReference type="EMBL" id="GEU68420.1"/>
    </source>
</evidence>
<proteinExistence type="predicted"/>
<name>A0A6L2M498_TANCI</name>
<sequence length="218" mass="24806">MTPHQPPLNGWTNRDKALGEQDELLLQLKQNLLAAKNRMEMKANRHHREVEFNPRPYEMLERIRKVAYRLALSKTSKIHVVVHVLILKAFLGNGIEEVSNLPEELYEGHPVEQPLLIFGTQIDLTKEFLSSRFSMKDMGEADVIFGILALGGAISWASKKQTYITNSTMESEFVALSTASKEVEWLKNLSLKIPLWSKPIAPISICYDNVATLTKDYK</sequence>
<organism evidence="2">
    <name type="scientific">Tanacetum cinerariifolium</name>
    <name type="common">Dalmatian daisy</name>
    <name type="synonym">Chrysanthemum cinerariifolium</name>
    <dbReference type="NCBI Taxonomy" id="118510"/>
    <lineage>
        <taxon>Eukaryota</taxon>
        <taxon>Viridiplantae</taxon>
        <taxon>Streptophyta</taxon>
        <taxon>Embryophyta</taxon>
        <taxon>Tracheophyta</taxon>
        <taxon>Spermatophyta</taxon>
        <taxon>Magnoliopsida</taxon>
        <taxon>eudicotyledons</taxon>
        <taxon>Gunneridae</taxon>
        <taxon>Pentapetalae</taxon>
        <taxon>asterids</taxon>
        <taxon>campanulids</taxon>
        <taxon>Asterales</taxon>
        <taxon>Asteraceae</taxon>
        <taxon>Asteroideae</taxon>
        <taxon>Anthemideae</taxon>
        <taxon>Anthemidinae</taxon>
        <taxon>Tanacetum</taxon>
    </lineage>
</organism>
<dbReference type="AlphaFoldDB" id="A0A6L2M498"/>
<feature type="domain" description="Tf2-1-like SH3-like" evidence="1">
    <location>
        <begin position="55"/>
        <end position="90"/>
    </location>
</feature>
<accession>A0A6L2M498</accession>
<protein>
    <submittedName>
        <fullName evidence="2">Zinc finger, CCHC-type</fullName>
    </submittedName>
</protein>
<dbReference type="CDD" id="cd09272">
    <property type="entry name" value="RNase_HI_RT_Ty1"/>
    <property type="match status" value="1"/>
</dbReference>
<reference evidence="2" key="1">
    <citation type="journal article" date="2019" name="Sci. Rep.">
        <title>Draft genome of Tanacetum cinerariifolium, the natural source of mosquito coil.</title>
        <authorList>
            <person name="Yamashiro T."/>
            <person name="Shiraishi A."/>
            <person name="Satake H."/>
            <person name="Nakayama K."/>
        </authorList>
    </citation>
    <scope>NUCLEOTIDE SEQUENCE</scope>
</reference>
<evidence type="ECO:0000259" key="1">
    <source>
        <dbReference type="Pfam" id="PF24626"/>
    </source>
</evidence>
<dbReference type="Pfam" id="PF24626">
    <property type="entry name" value="SH3_Tf2-1"/>
    <property type="match status" value="1"/>
</dbReference>
<dbReference type="InterPro" id="IPR056924">
    <property type="entry name" value="SH3_Tf2-1"/>
</dbReference>